<proteinExistence type="predicted"/>
<evidence type="ECO:0000256" key="4">
    <source>
        <dbReference type="ARBA" id="ARBA00023163"/>
    </source>
</evidence>
<evidence type="ECO:0000313" key="8">
    <source>
        <dbReference type="Proteomes" id="UP001317870"/>
    </source>
</evidence>
<dbReference type="InterPro" id="IPR036271">
    <property type="entry name" value="Tet_transcr_reg_TetR-rel_C_sf"/>
</dbReference>
<accession>A0ABN6U2I2</accession>
<name>A0ABN6U2I2_9NOCA</name>
<evidence type="ECO:0000259" key="6">
    <source>
        <dbReference type="PROSITE" id="PS50977"/>
    </source>
</evidence>
<dbReference type="Proteomes" id="UP001317870">
    <property type="component" value="Chromosome"/>
</dbReference>
<evidence type="ECO:0000256" key="5">
    <source>
        <dbReference type="PROSITE-ProRule" id="PRU00335"/>
    </source>
</evidence>
<dbReference type="Pfam" id="PF13977">
    <property type="entry name" value="TetR_C_6"/>
    <property type="match status" value="1"/>
</dbReference>
<keyword evidence="2" id="KW-0805">Transcription regulation</keyword>
<dbReference type="Pfam" id="PF00440">
    <property type="entry name" value="TetR_N"/>
    <property type="match status" value="1"/>
</dbReference>
<evidence type="ECO:0000256" key="2">
    <source>
        <dbReference type="ARBA" id="ARBA00023015"/>
    </source>
</evidence>
<protein>
    <recommendedName>
        <fullName evidence="6">HTH tetR-type domain-containing protein</fullName>
    </recommendedName>
</protein>
<sequence length="216" mass="23130">MNNQITINGMRRAETREANQHALIDAAIADIAEHGYQAARLADIAARAGLTTGAIYSIFGSKRALLIAATKRLVEEYQQTLRPLADPDLDLPGVVRGYASAVLDSTDSPRAREHFAFELEGLAAALRDPQLMSEVDTQVPSTPSLLTALFTDRRIGAARTTAEQAERLAPAVHALVTGFAQHAVIDPNSVDRDFVMASAVQLTALVSPGDCDVPDE</sequence>
<dbReference type="SUPFAM" id="SSF48498">
    <property type="entry name" value="Tetracyclin repressor-like, C-terminal domain"/>
    <property type="match status" value="1"/>
</dbReference>
<evidence type="ECO:0000256" key="1">
    <source>
        <dbReference type="ARBA" id="ARBA00022491"/>
    </source>
</evidence>
<dbReference type="Gene3D" id="1.10.357.10">
    <property type="entry name" value="Tetracycline Repressor, domain 2"/>
    <property type="match status" value="1"/>
</dbReference>
<dbReference type="PANTHER" id="PTHR30055:SF238">
    <property type="entry name" value="MYCOFACTOCIN BIOSYNTHESIS TRANSCRIPTIONAL REGULATOR MFTR-RELATED"/>
    <property type="match status" value="1"/>
</dbReference>
<dbReference type="InterPro" id="IPR050109">
    <property type="entry name" value="HTH-type_TetR-like_transc_reg"/>
</dbReference>
<keyword evidence="1" id="KW-0678">Repressor</keyword>
<gene>
    <name evidence="7" type="ORF">IFM12276_24650</name>
</gene>
<dbReference type="InterPro" id="IPR001647">
    <property type="entry name" value="HTH_TetR"/>
</dbReference>
<evidence type="ECO:0000256" key="3">
    <source>
        <dbReference type="ARBA" id="ARBA00023125"/>
    </source>
</evidence>
<dbReference type="PRINTS" id="PR00455">
    <property type="entry name" value="HTHTETR"/>
</dbReference>
<dbReference type="PANTHER" id="PTHR30055">
    <property type="entry name" value="HTH-TYPE TRANSCRIPTIONAL REGULATOR RUTR"/>
    <property type="match status" value="1"/>
</dbReference>
<dbReference type="SUPFAM" id="SSF46689">
    <property type="entry name" value="Homeodomain-like"/>
    <property type="match status" value="1"/>
</dbReference>
<reference evidence="7 8" key="1">
    <citation type="submission" date="2022-11" db="EMBL/GenBank/DDBJ databases">
        <title>Genome Sequencing of Nocardia sp. ON39_IFM12276 and assembly.</title>
        <authorList>
            <person name="Shimojima M."/>
            <person name="Toyokawa M."/>
            <person name="Uesaka K."/>
        </authorList>
    </citation>
    <scope>NUCLEOTIDE SEQUENCE [LARGE SCALE GENOMIC DNA]</scope>
    <source>
        <strain evidence="7 8">IFM 12276</strain>
    </source>
</reference>
<keyword evidence="4" id="KW-0804">Transcription</keyword>
<feature type="DNA-binding region" description="H-T-H motif" evidence="5">
    <location>
        <begin position="40"/>
        <end position="59"/>
    </location>
</feature>
<dbReference type="EMBL" id="AP026978">
    <property type="protein sequence ID" value="BDT99436.1"/>
    <property type="molecule type" value="Genomic_DNA"/>
</dbReference>
<dbReference type="PROSITE" id="PS50977">
    <property type="entry name" value="HTH_TETR_2"/>
    <property type="match status" value="1"/>
</dbReference>
<keyword evidence="8" id="KW-1185">Reference proteome</keyword>
<dbReference type="InterPro" id="IPR009057">
    <property type="entry name" value="Homeodomain-like_sf"/>
</dbReference>
<feature type="domain" description="HTH tetR-type" evidence="6">
    <location>
        <begin position="17"/>
        <end position="77"/>
    </location>
</feature>
<dbReference type="InterPro" id="IPR039538">
    <property type="entry name" value="BetI_C"/>
</dbReference>
<keyword evidence="3 5" id="KW-0238">DNA-binding</keyword>
<organism evidence="7 8">
    <name type="scientific">Nocardia sputorum</name>
    <dbReference type="NCBI Taxonomy" id="2984338"/>
    <lineage>
        <taxon>Bacteria</taxon>
        <taxon>Bacillati</taxon>
        <taxon>Actinomycetota</taxon>
        <taxon>Actinomycetes</taxon>
        <taxon>Mycobacteriales</taxon>
        <taxon>Nocardiaceae</taxon>
        <taxon>Nocardia</taxon>
    </lineage>
</organism>
<evidence type="ECO:0000313" key="7">
    <source>
        <dbReference type="EMBL" id="BDT99436.1"/>
    </source>
</evidence>